<reference evidence="8" key="1">
    <citation type="submission" date="2022-01" db="EMBL/GenBank/DDBJ databases">
        <authorList>
            <person name="King R."/>
        </authorList>
    </citation>
    <scope>NUCLEOTIDE SEQUENCE</scope>
</reference>
<dbReference type="GO" id="GO:0005829">
    <property type="term" value="C:cytosol"/>
    <property type="evidence" value="ECO:0007669"/>
    <property type="project" value="TreeGrafter"/>
</dbReference>
<reference evidence="8" key="2">
    <citation type="submission" date="2022-10" db="EMBL/GenBank/DDBJ databases">
        <authorList>
            <consortium name="ENA_rothamsted_submissions"/>
            <consortium name="culmorum"/>
            <person name="King R."/>
        </authorList>
    </citation>
    <scope>NUCLEOTIDE SEQUENCE</scope>
</reference>
<dbReference type="PANTHER" id="PTHR45754">
    <property type="entry name" value="METHYLENETETRAHYDROFOLATE REDUCTASE"/>
    <property type="match status" value="1"/>
</dbReference>
<keyword evidence="5" id="KW-0274">FAD</keyword>
<dbReference type="Gene3D" id="3.20.20.220">
    <property type="match status" value="1"/>
</dbReference>
<dbReference type="InterPro" id="IPR003171">
    <property type="entry name" value="Mehydrof_redctse-like"/>
</dbReference>
<keyword evidence="4" id="KW-0285">Flavoprotein</keyword>
<sequence>MNILLGLTPTKLVAPNGIPPIVLKECAPELTPVLCKLFNYSYKLWIFPSNSKIARVQPVPEKGKKTLPSNYRPIGLLSVISKIMEKAINIELMEYLEHSGIRSSLAPRTPRQASIIWLASSAICSLLASFLSNRSLQVVVDGVSSNSLVINAGVPQGSILATIVFLLHINDLAPIPVRQIRNERGRNVDNINMELATILEWGSNNLVDFNANKTQACFFSGKADLTVPNISLSGVTIPLKTSIPMLACQLLMIYKAQIRPVLEYCSDIHGAATKHTLKLLDSVQKRVIRLVGDASRTNSLTSLEHRIKSNIPRTETMRETLIVDTASTSTTTYAPTNPPDLNHLDRERSLRLRNDFFSVEVCPNRALDATLLLKMAPRLCSVTWHAQSVEEGMPAVRLAGQLREQGHEVLLHLAGRNLNEGQVVEILDEVKRLGVRNLLVLQGDPSHFLEKDDAKCDFPYASHLVKFIQEKYGHYFVIGVAGYPEKQPKSENQEEDYNYLEMKVSCGADFIITQACYTLERLTTFVKRCRSKGIHVPITPGIFIISSFKTLKAMSKFCGISIPQDIFDIVERNKDNEETVREYGIHVATQLAKDILSNRELFEGFHVFTLNNFELLAAVLRRLGLYAVEIERSLFIEENSEKEWRTLYQRYHAYVLEAELI</sequence>
<evidence type="ECO:0000256" key="5">
    <source>
        <dbReference type="ARBA" id="ARBA00022827"/>
    </source>
</evidence>
<proteinExistence type="inferred from homology"/>
<organism evidence="8 9">
    <name type="scientific">Phaedon cochleariae</name>
    <name type="common">Mustard beetle</name>
    <dbReference type="NCBI Taxonomy" id="80249"/>
    <lineage>
        <taxon>Eukaryota</taxon>
        <taxon>Metazoa</taxon>
        <taxon>Ecdysozoa</taxon>
        <taxon>Arthropoda</taxon>
        <taxon>Hexapoda</taxon>
        <taxon>Insecta</taxon>
        <taxon>Pterygota</taxon>
        <taxon>Neoptera</taxon>
        <taxon>Endopterygota</taxon>
        <taxon>Coleoptera</taxon>
        <taxon>Polyphaga</taxon>
        <taxon>Cucujiformia</taxon>
        <taxon>Chrysomeloidea</taxon>
        <taxon>Chrysomelidae</taxon>
        <taxon>Chrysomelinae</taxon>
        <taxon>Chrysomelini</taxon>
        <taxon>Phaedon</taxon>
    </lineage>
</organism>
<evidence type="ECO:0000313" key="9">
    <source>
        <dbReference type="Proteomes" id="UP001153737"/>
    </source>
</evidence>
<dbReference type="Pfam" id="PF02219">
    <property type="entry name" value="MTHFR"/>
    <property type="match status" value="1"/>
</dbReference>
<dbReference type="GO" id="GO:0009086">
    <property type="term" value="P:methionine biosynthetic process"/>
    <property type="evidence" value="ECO:0007669"/>
    <property type="project" value="TreeGrafter"/>
</dbReference>
<keyword evidence="9" id="KW-1185">Reference proteome</keyword>
<evidence type="ECO:0000256" key="4">
    <source>
        <dbReference type="ARBA" id="ARBA00022630"/>
    </source>
</evidence>
<comment type="cofactor">
    <cofactor evidence="1">
        <name>FAD</name>
        <dbReference type="ChEBI" id="CHEBI:57692"/>
    </cofactor>
</comment>
<evidence type="ECO:0000256" key="7">
    <source>
        <dbReference type="RuleBase" id="RU004254"/>
    </source>
</evidence>
<dbReference type="GO" id="GO:0035999">
    <property type="term" value="P:tetrahydrofolate interconversion"/>
    <property type="evidence" value="ECO:0007669"/>
    <property type="project" value="TreeGrafter"/>
</dbReference>
<name>A0A9P0GHX8_PHACE</name>
<comment type="pathway">
    <text evidence="2 7">One-carbon metabolism; tetrahydrofolate interconversion.</text>
</comment>
<dbReference type="GO" id="GO:0071949">
    <property type="term" value="F:FAD binding"/>
    <property type="evidence" value="ECO:0007669"/>
    <property type="project" value="TreeGrafter"/>
</dbReference>
<protein>
    <recommendedName>
        <fullName evidence="10">Methylenetetrahydrofolate reductase (NAD(P)H)</fullName>
    </recommendedName>
</protein>
<evidence type="ECO:0000256" key="1">
    <source>
        <dbReference type="ARBA" id="ARBA00001974"/>
    </source>
</evidence>
<evidence type="ECO:0000256" key="2">
    <source>
        <dbReference type="ARBA" id="ARBA00004777"/>
    </source>
</evidence>
<dbReference type="OrthoDB" id="6762092at2759"/>
<dbReference type="GO" id="GO:0004489">
    <property type="term" value="F:methylenetetrahydrofolate reductase [NAD(P)H] activity"/>
    <property type="evidence" value="ECO:0007669"/>
    <property type="project" value="InterPro"/>
</dbReference>
<accession>A0A9P0GHX8</accession>
<dbReference type="AlphaFoldDB" id="A0A9P0GHX8"/>
<dbReference type="PANTHER" id="PTHR45754:SF3">
    <property type="entry name" value="METHYLENETETRAHYDROFOLATE REDUCTASE (NADPH)"/>
    <property type="match status" value="1"/>
</dbReference>
<evidence type="ECO:0008006" key="10">
    <source>
        <dbReference type="Google" id="ProtNLM"/>
    </source>
</evidence>
<evidence type="ECO:0000313" key="8">
    <source>
        <dbReference type="EMBL" id="CAH1117430.1"/>
    </source>
</evidence>
<gene>
    <name evidence="8" type="ORF">PHAECO_LOCUS1453</name>
</gene>
<dbReference type="Proteomes" id="UP001153737">
    <property type="component" value="Chromosome 10"/>
</dbReference>
<dbReference type="InterPro" id="IPR029041">
    <property type="entry name" value="FAD-linked_oxidoreductase-like"/>
</dbReference>
<comment type="similarity">
    <text evidence="3">Belongs to the methylenetetrahydrofolate reductase family.</text>
</comment>
<dbReference type="EMBL" id="OU896716">
    <property type="protein sequence ID" value="CAH1117430.1"/>
    <property type="molecule type" value="Genomic_DNA"/>
</dbReference>
<keyword evidence="6" id="KW-0560">Oxidoreductase</keyword>
<dbReference type="SUPFAM" id="SSF51730">
    <property type="entry name" value="FAD-linked oxidoreductase"/>
    <property type="match status" value="1"/>
</dbReference>
<dbReference type="CDD" id="cd00537">
    <property type="entry name" value="MTHFR"/>
    <property type="match status" value="1"/>
</dbReference>
<evidence type="ECO:0000256" key="3">
    <source>
        <dbReference type="ARBA" id="ARBA00006743"/>
    </source>
</evidence>
<evidence type="ECO:0000256" key="6">
    <source>
        <dbReference type="ARBA" id="ARBA00023002"/>
    </source>
</evidence>